<proteinExistence type="predicted"/>
<reference evidence="2 3" key="1">
    <citation type="submission" date="2019-07" db="EMBL/GenBank/DDBJ databases">
        <title>Whole genome shotgun sequence of Adhaeribacter aerolatus NBRC 106133.</title>
        <authorList>
            <person name="Hosoyama A."/>
            <person name="Uohara A."/>
            <person name="Ohji S."/>
            <person name="Ichikawa N."/>
        </authorList>
    </citation>
    <scope>NUCLEOTIDE SEQUENCE [LARGE SCALE GENOMIC DNA]</scope>
    <source>
        <strain evidence="2 3">NBRC 106133</strain>
    </source>
</reference>
<evidence type="ECO:0000313" key="2">
    <source>
        <dbReference type="EMBL" id="GEO05498.1"/>
    </source>
</evidence>
<gene>
    <name evidence="2" type="ORF">AAE02nite_31620</name>
</gene>
<accession>A0A512B0K3</accession>
<dbReference type="AlphaFoldDB" id="A0A512B0K3"/>
<name>A0A512B0K3_9BACT</name>
<feature type="transmembrane region" description="Helical" evidence="1">
    <location>
        <begin position="35"/>
        <end position="58"/>
    </location>
</feature>
<dbReference type="Proteomes" id="UP000321532">
    <property type="component" value="Unassembled WGS sequence"/>
</dbReference>
<evidence type="ECO:0000256" key="1">
    <source>
        <dbReference type="SAM" id="Phobius"/>
    </source>
</evidence>
<organism evidence="2 3">
    <name type="scientific">Adhaeribacter aerolatus</name>
    <dbReference type="NCBI Taxonomy" id="670289"/>
    <lineage>
        <taxon>Bacteria</taxon>
        <taxon>Pseudomonadati</taxon>
        <taxon>Bacteroidota</taxon>
        <taxon>Cytophagia</taxon>
        <taxon>Cytophagales</taxon>
        <taxon>Hymenobacteraceae</taxon>
        <taxon>Adhaeribacter</taxon>
    </lineage>
</organism>
<protein>
    <submittedName>
        <fullName evidence="2">Uncharacterized protein</fullName>
    </submittedName>
</protein>
<keyword evidence="1" id="KW-0472">Membrane</keyword>
<sequence>MDVIPYIIIVSLTIGLLCTYVLSRNERQEFMERETYKTLSIISFLFNMTGSILCMFMLSQ</sequence>
<dbReference type="EMBL" id="BJYS01000024">
    <property type="protein sequence ID" value="GEO05498.1"/>
    <property type="molecule type" value="Genomic_DNA"/>
</dbReference>
<comment type="caution">
    <text evidence="2">The sequence shown here is derived from an EMBL/GenBank/DDBJ whole genome shotgun (WGS) entry which is preliminary data.</text>
</comment>
<evidence type="ECO:0000313" key="3">
    <source>
        <dbReference type="Proteomes" id="UP000321532"/>
    </source>
</evidence>
<feature type="transmembrane region" description="Helical" evidence="1">
    <location>
        <begin position="6"/>
        <end position="23"/>
    </location>
</feature>
<keyword evidence="3" id="KW-1185">Reference proteome</keyword>
<keyword evidence="1" id="KW-1133">Transmembrane helix</keyword>
<keyword evidence="1" id="KW-0812">Transmembrane</keyword>